<keyword evidence="1" id="KW-1133">Transmembrane helix</keyword>
<dbReference type="EMBL" id="NOXV01000267">
    <property type="protein sequence ID" value="OYQ36721.1"/>
    <property type="molecule type" value="Genomic_DNA"/>
</dbReference>
<dbReference type="AlphaFoldDB" id="A0A255Z5L1"/>
<feature type="transmembrane region" description="Helical" evidence="1">
    <location>
        <begin position="76"/>
        <end position="98"/>
    </location>
</feature>
<protein>
    <submittedName>
        <fullName evidence="2">Uncharacterized protein</fullName>
    </submittedName>
</protein>
<keyword evidence="3" id="KW-1185">Reference proteome</keyword>
<dbReference type="Proteomes" id="UP000216605">
    <property type="component" value="Unassembled WGS sequence"/>
</dbReference>
<evidence type="ECO:0000313" key="2">
    <source>
        <dbReference type="EMBL" id="OYQ36721.1"/>
    </source>
</evidence>
<name>A0A255Z5L1_9FLAO</name>
<gene>
    <name evidence="2" type="ORF">CHU92_09340</name>
</gene>
<sequence length="128" mass="14342">MKKAFISLLSLNAAIQGFFGVQLTFNTNAFVAKFNNVQQLTQIEFNQSMFFGTSLLMSFVLLIYAIYLTTKESKPGIILGIMLSLYPFALGFFALFLIHTSDFLVFDSIRGGLAAVAGYLYLRKRNLN</sequence>
<evidence type="ECO:0000256" key="1">
    <source>
        <dbReference type="SAM" id="Phobius"/>
    </source>
</evidence>
<reference evidence="2 3" key="1">
    <citation type="submission" date="2017-07" db="EMBL/GenBank/DDBJ databases">
        <title>Flavobacterium cyanobacteriorum sp. nov., isolated from cyanobacterial aggregates in a eutrophic lake.</title>
        <authorList>
            <person name="Cai H."/>
        </authorList>
    </citation>
    <scope>NUCLEOTIDE SEQUENCE [LARGE SCALE GENOMIC DNA]</scope>
    <source>
        <strain evidence="2 3">TH021</strain>
    </source>
</reference>
<feature type="transmembrane region" description="Helical" evidence="1">
    <location>
        <begin position="104"/>
        <end position="122"/>
    </location>
</feature>
<accession>A0A255Z5L1</accession>
<comment type="caution">
    <text evidence="2">The sequence shown here is derived from an EMBL/GenBank/DDBJ whole genome shotgun (WGS) entry which is preliminary data.</text>
</comment>
<evidence type="ECO:0000313" key="3">
    <source>
        <dbReference type="Proteomes" id="UP000216605"/>
    </source>
</evidence>
<feature type="transmembrane region" description="Helical" evidence="1">
    <location>
        <begin position="49"/>
        <end position="69"/>
    </location>
</feature>
<proteinExistence type="predicted"/>
<keyword evidence="1" id="KW-0812">Transmembrane</keyword>
<organism evidence="2 3">
    <name type="scientific">Flavobacterium cyanobacteriorum</name>
    <dbReference type="NCBI Taxonomy" id="2022802"/>
    <lineage>
        <taxon>Bacteria</taxon>
        <taxon>Pseudomonadati</taxon>
        <taxon>Bacteroidota</taxon>
        <taxon>Flavobacteriia</taxon>
        <taxon>Flavobacteriales</taxon>
        <taxon>Flavobacteriaceae</taxon>
        <taxon>Flavobacterium</taxon>
    </lineage>
</organism>
<dbReference type="RefSeq" id="WP_094414899.1">
    <property type="nucleotide sequence ID" value="NZ_NOXV01000267.1"/>
</dbReference>
<keyword evidence="1" id="KW-0472">Membrane</keyword>